<comment type="caution">
    <text evidence="2">The sequence shown here is derived from an EMBL/GenBank/DDBJ whole genome shotgun (WGS) entry which is preliminary data.</text>
</comment>
<feature type="chain" id="PRO_5045275737" evidence="1">
    <location>
        <begin position="21"/>
        <end position="123"/>
    </location>
</feature>
<dbReference type="InterPro" id="IPR030852">
    <property type="entry name" value="RcsF"/>
</dbReference>
<sequence>MRQLSIITLCLALASCSGHYQFNSNLDKENFENYLSATEVEVVSEQYIAQHPHQYLAVVEGISCQEKANQAPPQAVDARNQLREQAAELGANAVVIQQCYDIAEPQGCIAMLSCFGKAYQIEQ</sequence>
<organism evidence="2 3">
    <name type="scientific">Agarivorans gilvus</name>
    <dbReference type="NCBI Taxonomy" id="680279"/>
    <lineage>
        <taxon>Bacteria</taxon>
        <taxon>Pseudomonadati</taxon>
        <taxon>Pseudomonadota</taxon>
        <taxon>Gammaproteobacteria</taxon>
        <taxon>Alteromonadales</taxon>
        <taxon>Alteromonadaceae</taxon>
        <taxon>Agarivorans</taxon>
    </lineage>
</organism>
<name>A0ABQ1I267_9ALTE</name>
<evidence type="ECO:0000313" key="2">
    <source>
        <dbReference type="EMBL" id="GGB01736.1"/>
    </source>
</evidence>
<dbReference type="PROSITE" id="PS51257">
    <property type="entry name" value="PROKAR_LIPOPROTEIN"/>
    <property type="match status" value="1"/>
</dbReference>
<reference evidence="3" key="1">
    <citation type="journal article" date="2019" name="Int. J. Syst. Evol. Microbiol.">
        <title>The Global Catalogue of Microorganisms (GCM) 10K type strain sequencing project: providing services to taxonomists for standard genome sequencing and annotation.</title>
        <authorList>
            <consortium name="The Broad Institute Genomics Platform"/>
            <consortium name="The Broad Institute Genome Sequencing Center for Infectious Disease"/>
            <person name="Wu L."/>
            <person name="Ma J."/>
        </authorList>
    </citation>
    <scope>NUCLEOTIDE SEQUENCE [LARGE SCALE GENOMIC DNA]</scope>
    <source>
        <strain evidence="3">CGMCC 1.10131</strain>
    </source>
</reference>
<proteinExistence type="predicted"/>
<accession>A0ABQ1I267</accession>
<dbReference type="Pfam" id="PF16358">
    <property type="entry name" value="RcsF"/>
    <property type="match status" value="1"/>
</dbReference>
<dbReference type="Gene3D" id="3.30.110.70">
    <property type="entry name" value="Hypothetical protein apc22750. Chain B"/>
    <property type="match status" value="1"/>
</dbReference>
<keyword evidence="1" id="KW-0732">Signal</keyword>
<dbReference type="Proteomes" id="UP000651977">
    <property type="component" value="Unassembled WGS sequence"/>
</dbReference>
<dbReference type="EMBL" id="BMDY01000006">
    <property type="protein sequence ID" value="GGB01736.1"/>
    <property type="molecule type" value="Genomic_DNA"/>
</dbReference>
<protein>
    <submittedName>
        <fullName evidence="2">Exopolysaccharide biosynthesis protein</fullName>
    </submittedName>
</protein>
<evidence type="ECO:0000313" key="3">
    <source>
        <dbReference type="Proteomes" id="UP000651977"/>
    </source>
</evidence>
<dbReference type="RefSeq" id="WP_188407345.1">
    <property type="nucleotide sequence ID" value="NZ_BMDY01000006.1"/>
</dbReference>
<keyword evidence="3" id="KW-1185">Reference proteome</keyword>
<feature type="signal peptide" evidence="1">
    <location>
        <begin position="1"/>
        <end position="20"/>
    </location>
</feature>
<evidence type="ECO:0000256" key="1">
    <source>
        <dbReference type="SAM" id="SignalP"/>
    </source>
</evidence>
<gene>
    <name evidence="2" type="ORF">GCM10007414_13740</name>
</gene>